<keyword evidence="1" id="KW-0472">Membrane</keyword>
<keyword evidence="3" id="KW-1185">Reference proteome</keyword>
<dbReference type="OrthoDB" id="1640349at2"/>
<keyword evidence="1" id="KW-1133">Transmembrane helix</keyword>
<feature type="transmembrane region" description="Helical" evidence="1">
    <location>
        <begin position="92"/>
        <end position="113"/>
    </location>
</feature>
<dbReference type="RefSeq" id="WP_096183400.1">
    <property type="nucleotide sequence ID" value="NZ_BDUF01000101.1"/>
</dbReference>
<dbReference type="NCBIfam" id="TIGR02876">
    <property type="entry name" value="spore_yqfD"/>
    <property type="match status" value="1"/>
</dbReference>
<comment type="caution">
    <text evidence="2">The sequence shown here is derived from an EMBL/GenBank/DDBJ whole genome shotgun (WGS) entry which is preliminary data.</text>
</comment>
<dbReference type="PIRSF" id="PIRSF029895">
    <property type="entry name" value="SpoIV"/>
    <property type="match status" value="1"/>
</dbReference>
<proteinExistence type="predicted"/>
<evidence type="ECO:0000313" key="3">
    <source>
        <dbReference type="Proteomes" id="UP000217785"/>
    </source>
</evidence>
<name>A0A292YK77_9BACL</name>
<protein>
    <submittedName>
        <fullName evidence="2">Sporulation protein YqfD</fullName>
    </submittedName>
</protein>
<gene>
    <name evidence="2" type="ORF">EFBL_3207</name>
</gene>
<dbReference type="EMBL" id="BDUF01000101">
    <property type="protein sequence ID" value="GAX91517.1"/>
    <property type="molecule type" value="Genomic_DNA"/>
</dbReference>
<keyword evidence="1" id="KW-0812">Transmembrane</keyword>
<evidence type="ECO:0000313" key="2">
    <source>
        <dbReference type="EMBL" id="GAX91517.1"/>
    </source>
</evidence>
<dbReference type="Pfam" id="PF06898">
    <property type="entry name" value="YqfD"/>
    <property type="match status" value="1"/>
</dbReference>
<accession>A0A292YK77</accession>
<dbReference type="InterPro" id="IPR010690">
    <property type="entry name" value="YqfD"/>
</dbReference>
<organism evidence="2 3">
    <name type="scientific">Effusibacillus lacus</name>
    <dbReference type="NCBI Taxonomy" id="1348429"/>
    <lineage>
        <taxon>Bacteria</taxon>
        <taxon>Bacillati</taxon>
        <taxon>Bacillota</taxon>
        <taxon>Bacilli</taxon>
        <taxon>Bacillales</taxon>
        <taxon>Alicyclobacillaceae</taxon>
        <taxon>Effusibacillus</taxon>
    </lineage>
</organism>
<sequence>MLSRLLYDYYKGFVVVTVSGQRLSSLINLASERGIWIRDIVYRTNGTIQMTILRSDVPRLRPLLRQTKSKIHFGKRTGLPFLWQRAWRRKSFLAGALVFLTVLYVLTSIVWTVEVEGTKKLSPETILTAAEKVGIHKGAWIGRLPDIDLLQAEMLDKVPELSWVGVTIQGTKIKIQVLEKIPSPPPLSTAPQHIVARKTGVVEKILVQKGIAKVQKGQLVNPGEILISGDLGDLKTYVHAKGIVEAKVWYTTQLQIPLQQFRKLYTGQSFKKDYLVFGSFPVQIWGYGHNHYAEYEEHATDQQFQIGSFTLPVKVRKVEVKETLSEKIMLTEEQAKAEALKIAGADIMAKIGENGRITSQKILHQRIEHGNLYTKVLSEVLEDIGKPQPF</sequence>
<evidence type="ECO:0000256" key="1">
    <source>
        <dbReference type="SAM" id="Phobius"/>
    </source>
</evidence>
<reference evidence="3" key="1">
    <citation type="submission" date="2017-07" db="EMBL/GenBank/DDBJ databases">
        <title>Draft genome sequence of Effusibacillus lacus strain skLN1.</title>
        <authorList>
            <person name="Watanabe M."/>
            <person name="Kojima H."/>
            <person name="Fukui M."/>
        </authorList>
    </citation>
    <scope>NUCLEOTIDE SEQUENCE [LARGE SCALE GENOMIC DNA]</scope>
    <source>
        <strain evidence="3">skLN1</strain>
    </source>
</reference>
<dbReference type="Proteomes" id="UP000217785">
    <property type="component" value="Unassembled WGS sequence"/>
</dbReference>
<dbReference type="AlphaFoldDB" id="A0A292YK77"/>